<organism evidence="1 2">
    <name type="scientific">Lujinxingia litoralis</name>
    <dbReference type="NCBI Taxonomy" id="2211119"/>
    <lineage>
        <taxon>Bacteria</taxon>
        <taxon>Deltaproteobacteria</taxon>
        <taxon>Bradymonadales</taxon>
        <taxon>Lujinxingiaceae</taxon>
        <taxon>Lujinxingia</taxon>
    </lineage>
</organism>
<evidence type="ECO:0000313" key="2">
    <source>
        <dbReference type="Proteomes" id="UP000249169"/>
    </source>
</evidence>
<dbReference type="EMBL" id="QHKO01000001">
    <property type="protein sequence ID" value="RAL24865.1"/>
    <property type="molecule type" value="Genomic_DNA"/>
</dbReference>
<accession>A0A328C8T9</accession>
<sequence length="307" mass="32398">MTEFVIVLPLFLTAFVGITALYDAHETALRTHGLAAADLWADTRTIQTSYAAINMHPAAGAIDAGLHYSDTGQWGVAAVKDVAEAAGGLYADSGAKAKLASFIENVGVNPKLTLSGILGDNTSHTFNLMNDQMMAGQMQTGGWAQITSSILTQSGARPALAAGIRYGIGASVVRKEFSEHYWLSGQQAEAAYTAAAPTMPEERLLAVALTRLELGTTTAYQDAMMPFTMIPEFDAASSVDVPNAEELDQQSQECAQKAQEWADCRDKYGPLCTKSKPDCGGGAASQDGKDILNCLKNPPGGDPANCQ</sequence>
<protein>
    <submittedName>
        <fullName evidence="1">Uncharacterized protein</fullName>
    </submittedName>
</protein>
<name>A0A328C8T9_9DELT</name>
<proteinExistence type="predicted"/>
<reference evidence="1 2" key="1">
    <citation type="submission" date="2018-05" db="EMBL/GenBank/DDBJ databases">
        <title>Lujinxingia marina gen. nov. sp. nov., a new facultative anaerobic member of the class Deltaproteobacteria, and proposal of Lujinxingaceae fam. nov.</title>
        <authorList>
            <person name="Li C.-M."/>
        </authorList>
    </citation>
    <scope>NUCLEOTIDE SEQUENCE [LARGE SCALE GENOMIC DNA]</scope>
    <source>
        <strain evidence="1 2">B210</strain>
    </source>
</reference>
<dbReference type="AlphaFoldDB" id="A0A328C8T9"/>
<evidence type="ECO:0000313" key="1">
    <source>
        <dbReference type="EMBL" id="RAL24865.1"/>
    </source>
</evidence>
<keyword evidence="2" id="KW-1185">Reference proteome</keyword>
<comment type="caution">
    <text evidence="1">The sequence shown here is derived from an EMBL/GenBank/DDBJ whole genome shotgun (WGS) entry which is preliminary data.</text>
</comment>
<gene>
    <name evidence="1" type="ORF">DL240_01250</name>
</gene>
<dbReference type="Proteomes" id="UP000249169">
    <property type="component" value="Unassembled WGS sequence"/>
</dbReference>